<proteinExistence type="predicted"/>
<dbReference type="InterPro" id="IPR018711">
    <property type="entry name" value="NAGPA"/>
</dbReference>
<accession>A0A3S0JW43</accession>
<organism evidence="3 4">
    <name type="scientific">Deinococcus radiophilus</name>
    <dbReference type="NCBI Taxonomy" id="32062"/>
    <lineage>
        <taxon>Bacteria</taxon>
        <taxon>Thermotogati</taxon>
        <taxon>Deinococcota</taxon>
        <taxon>Deinococci</taxon>
        <taxon>Deinococcales</taxon>
        <taxon>Deinococcaceae</taxon>
        <taxon>Deinococcus</taxon>
    </lineage>
</organism>
<feature type="chain" id="PRO_5018785851" description="Phosphodiester glycosidase domain-containing protein" evidence="1">
    <location>
        <begin position="25"/>
        <end position="252"/>
    </location>
</feature>
<reference evidence="3 4" key="1">
    <citation type="submission" date="2018-12" db="EMBL/GenBank/DDBJ databases">
        <title>Deinococcus radiophilus ATCC 27603 genome sequencing and assembly.</title>
        <authorList>
            <person name="Maclea K.S."/>
            <person name="Maynard C.R."/>
        </authorList>
    </citation>
    <scope>NUCLEOTIDE SEQUENCE [LARGE SCALE GENOMIC DNA]</scope>
    <source>
        <strain evidence="3 4">ATCC 27603</strain>
    </source>
</reference>
<evidence type="ECO:0000259" key="2">
    <source>
        <dbReference type="Pfam" id="PF09992"/>
    </source>
</evidence>
<keyword evidence="4" id="KW-1185">Reference proteome</keyword>
<dbReference type="AlphaFoldDB" id="A0A3S0JW43"/>
<dbReference type="RefSeq" id="WP_126351009.1">
    <property type="nucleotide sequence ID" value="NZ_CP086380.1"/>
</dbReference>
<dbReference type="EMBL" id="RXPE01000002">
    <property type="protein sequence ID" value="RTR30228.1"/>
    <property type="molecule type" value="Genomic_DNA"/>
</dbReference>
<dbReference type="Proteomes" id="UP000277766">
    <property type="component" value="Unassembled WGS sequence"/>
</dbReference>
<gene>
    <name evidence="3" type="ORF">EJ104_01575</name>
</gene>
<comment type="caution">
    <text evidence="3">The sequence shown here is derived from an EMBL/GenBank/DDBJ whole genome shotgun (WGS) entry which is preliminary data.</text>
</comment>
<dbReference type="OrthoDB" id="5515706at2"/>
<keyword evidence="1" id="KW-0732">Signal</keyword>
<dbReference type="Pfam" id="PF09992">
    <property type="entry name" value="NAGPA"/>
    <property type="match status" value="1"/>
</dbReference>
<protein>
    <recommendedName>
        <fullName evidence="2">Phosphodiester glycosidase domain-containing protein</fullName>
    </recommendedName>
</protein>
<sequence length="252" mass="27441">MQWHKLTGSAALTLTLLGGPAAQALTLQQIRGDLTTYTVATVDLRRDDLRLHWINPTTGQPYLTFAQLRERLRKEGDRALFLTNSGIYAPGYRPLGLHVEGGEELIPPNFARTGGNFALLPNGVFWVKGDQAGISETAEYVSQKLQPDYATQSGPLLLRRGNIHPSFNKGSSSFKVRSGVGVCSDGRVRFAVSNAPVNFYAFAVFYRDTLHCPDALYLDGSISAYAVPATNTQLANFAGIWSVTQPLPQASP</sequence>
<evidence type="ECO:0000256" key="1">
    <source>
        <dbReference type="SAM" id="SignalP"/>
    </source>
</evidence>
<feature type="signal peptide" evidence="1">
    <location>
        <begin position="1"/>
        <end position="24"/>
    </location>
</feature>
<evidence type="ECO:0000313" key="4">
    <source>
        <dbReference type="Proteomes" id="UP000277766"/>
    </source>
</evidence>
<name>A0A3S0JW43_9DEIO</name>
<feature type="domain" description="Phosphodiester glycosidase" evidence="2">
    <location>
        <begin position="81"/>
        <end position="227"/>
    </location>
</feature>
<evidence type="ECO:0000313" key="3">
    <source>
        <dbReference type="EMBL" id="RTR30228.1"/>
    </source>
</evidence>